<name>A0A6J4NDT2_9ACTN</name>
<dbReference type="AlphaFoldDB" id="A0A6J4NDT2"/>
<proteinExistence type="predicted"/>
<sequence>AGGRHRARRHPARDPRTDDDRRTPEGRGRV</sequence>
<feature type="non-terminal residue" evidence="2">
    <location>
        <position position="1"/>
    </location>
</feature>
<dbReference type="EMBL" id="CADCUN010000087">
    <property type="protein sequence ID" value="CAA9380027.1"/>
    <property type="molecule type" value="Genomic_DNA"/>
</dbReference>
<accession>A0A6J4NDT2</accession>
<gene>
    <name evidence="2" type="ORF">AVDCRST_MAG60-814</name>
</gene>
<feature type="compositionally biased region" description="Basic residues" evidence="1">
    <location>
        <begin position="1"/>
        <end position="11"/>
    </location>
</feature>
<feature type="non-terminal residue" evidence="2">
    <location>
        <position position="30"/>
    </location>
</feature>
<feature type="region of interest" description="Disordered" evidence="1">
    <location>
        <begin position="1"/>
        <end position="30"/>
    </location>
</feature>
<reference evidence="2" key="1">
    <citation type="submission" date="2020-02" db="EMBL/GenBank/DDBJ databases">
        <authorList>
            <person name="Meier V. D."/>
        </authorList>
    </citation>
    <scope>NUCLEOTIDE SEQUENCE</scope>
    <source>
        <strain evidence="2">AVDCRST_MAG60</strain>
    </source>
</reference>
<organism evidence="2">
    <name type="scientific">uncultured Nocardioides sp</name>
    <dbReference type="NCBI Taxonomy" id="198441"/>
    <lineage>
        <taxon>Bacteria</taxon>
        <taxon>Bacillati</taxon>
        <taxon>Actinomycetota</taxon>
        <taxon>Actinomycetes</taxon>
        <taxon>Propionibacteriales</taxon>
        <taxon>Nocardioidaceae</taxon>
        <taxon>Nocardioides</taxon>
        <taxon>environmental samples</taxon>
    </lineage>
</organism>
<evidence type="ECO:0000313" key="2">
    <source>
        <dbReference type="EMBL" id="CAA9380027.1"/>
    </source>
</evidence>
<protein>
    <submittedName>
        <fullName evidence="2">Uncharacterized protein</fullName>
    </submittedName>
</protein>
<evidence type="ECO:0000256" key="1">
    <source>
        <dbReference type="SAM" id="MobiDB-lite"/>
    </source>
</evidence>
<feature type="compositionally biased region" description="Basic and acidic residues" evidence="1">
    <location>
        <begin position="12"/>
        <end position="30"/>
    </location>
</feature>